<keyword evidence="3" id="KW-1185">Reference proteome</keyword>
<evidence type="ECO:0008006" key="4">
    <source>
        <dbReference type="Google" id="ProtNLM"/>
    </source>
</evidence>
<accession>A0ABS9ZA30</accession>
<gene>
    <name evidence="2" type="ORF">K2U94_12020</name>
</gene>
<evidence type="ECO:0000313" key="2">
    <source>
        <dbReference type="EMBL" id="MCI4683482.1"/>
    </source>
</evidence>
<evidence type="ECO:0000256" key="1">
    <source>
        <dbReference type="SAM" id="Phobius"/>
    </source>
</evidence>
<keyword evidence="1" id="KW-0812">Transmembrane</keyword>
<keyword evidence="1" id="KW-0472">Membrane</keyword>
<protein>
    <recommendedName>
        <fullName evidence="4">Methyl-accepting chemotaxis protein</fullName>
    </recommendedName>
</protein>
<dbReference type="RefSeq" id="WP_243067432.1">
    <property type="nucleotide sequence ID" value="NZ_JAIVFK010000013.1"/>
</dbReference>
<feature type="transmembrane region" description="Helical" evidence="1">
    <location>
        <begin position="20"/>
        <end position="40"/>
    </location>
</feature>
<proteinExistence type="predicted"/>
<evidence type="ECO:0000313" key="3">
    <source>
        <dbReference type="Proteomes" id="UP001139104"/>
    </source>
</evidence>
<sequence>MDRFADLVLTPIALFSGRPLAVGIAFGIIGSALLLWLLALRPAERRFLSPLWRTARALRALSAKAETPEALFAEADAVFAANSLAPAWRRYHSGVEFEDGAAFSYSDPADFFALVHLPGHSYPKWSSTLAGVFLTVGLFFTFVGLSAALLQLGGHGHDSLSPAQLKQAVEGILAVSSVKFITSIAGILAYIFWSVIARQQAGAQTQAEDALLHEIRALSTYVAPEMILRRQLRLMEAQNARFGGLFEALDVLPRRIGDVQSGLGNEIGRGAEELNQSAARMAALMEQSQDRMAATLAAFELKIANLPSAFAATAEQGARDMSAALRQTLDGAALAADEAGRAGAEKMTARIEGVAAALAAAAAALTQAGVESRAQMAEGAKAVSASGEEAAARLTRMVDAFASAVGRLSERLGQTEQALAAHNEELDRSGAAVASASGELVHAAGAMEGAAAPLTEATHTFREAMVGLGEAARRIETIAASGDQIAGHVAAYGAQMTHSLASFESLSETFKATQTGFGDEIGRGAGELSQSAARMAAQMEQAQERLAATLGAFEARIAGIAPAIAAAAEDSTRKAGSALLASLDSAAQVTEQASRTNSEEISARVESVAAALTAAASALAQAGVDSRAQMSEGMQAVTATGEEAAARLARMVDSFATAVASLSTRLDQTEQALAAHNERLDKSGEIVSGASNNLALAAGAMESAAAPLTTATLTFRDAMTRLTEAAARIEQISSSGDAIAGHIAAFGAQMTGALTAFDALPDKIKATEGGFGDEIGRSAAALGEAAKRMSAGFEQGQASLAATLASFEARILAMPAALASASEQSSREIGEKVQTALDSVAAVATRATSGGADLFAARVDEIARSLAMAADRLMQASDASGVKMRESQDMLAAGAAQGAQLISGAAEGSAEMLNRTVERFADSARGLSLKLAEVALGMDAQNARLEKAGAIVSGASEALAEAAGTVKDAAPPLASASASLKGAMDNFAGAAEQVRAVSESGRQVVETFRLSAAQANDSLGAHAASFREVERAVAKTLDELTGGVQALGHEISTCIETYDNEIARSIGSLEAALIDMGDIIDNRAGKKTAEAR</sequence>
<reference evidence="2" key="1">
    <citation type="journal article" date="2022" name="ISME J.">
        <title>Identification of active gaseous-alkane degraders at natural gas seeps.</title>
        <authorList>
            <person name="Farhan Ul Haque M."/>
            <person name="Hernandez M."/>
            <person name="Crombie A.T."/>
            <person name="Murrell J.C."/>
        </authorList>
    </citation>
    <scope>NUCLEOTIDE SEQUENCE</scope>
    <source>
        <strain evidence="2">PC2</strain>
    </source>
</reference>
<feature type="transmembrane region" description="Helical" evidence="1">
    <location>
        <begin position="172"/>
        <end position="193"/>
    </location>
</feature>
<feature type="transmembrane region" description="Helical" evidence="1">
    <location>
        <begin position="129"/>
        <end position="152"/>
    </location>
</feature>
<dbReference type="Proteomes" id="UP001139104">
    <property type="component" value="Unassembled WGS sequence"/>
</dbReference>
<keyword evidence="1" id="KW-1133">Transmembrane helix</keyword>
<name>A0ABS9ZA30_9HYPH</name>
<organism evidence="2 3">
    <name type="scientific">Candidatus Rhodoblastus alkanivorans</name>
    <dbReference type="NCBI Taxonomy" id="2954117"/>
    <lineage>
        <taxon>Bacteria</taxon>
        <taxon>Pseudomonadati</taxon>
        <taxon>Pseudomonadota</taxon>
        <taxon>Alphaproteobacteria</taxon>
        <taxon>Hyphomicrobiales</taxon>
        <taxon>Rhodoblastaceae</taxon>
        <taxon>Rhodoblastus</taxon>
    </lineage>
</organism>
<comment type="caution">
    <text evidence="2">The sequence shown here is derived from an EMBL/GenBank/DDBJ whole genome shotgun (WGS) entry which is preliminary data.</text>
</comment>
<dbReference type="EMBL" id="JAIVFP010000001">
    <property type="protein sequence ID" value="MCI4683482.1"/>
    <property type="molecule type" value="Genomic_DNA"/>
</dbReference>